<dbReference type="Gene3D" id="3.30.430.20">
    <property type="entry name" value="Gnk2 domain, C-X8-C-X2-C motif"/>
    <property type="match status" value="1"/>
</dbReference>
<evidence type="ECO:0000256" key="11">
    <source>
        <dbReference type="ARBA" id="ARBA00023157"/>
    </source>
</evidence>
<dbReference type="Proteomes" id="UP000026961">
    <property type="component" value="Chromosome 2"/>
</dbReference>
<evidence type="ECO:0000256" key="3">
    <source>
        <dbReference type="ARBA" id="ARBA00022475"/>
    </source>
</evidence>
<dbReference type="Gramene" id="OGLUM02G32250.1">
    <property type="protein sequence ID" value="OGLUM02G32250.1"/>
    <property type="gene ID" value="OGLUM02G32250"/>
</dbReference>
<evidence type="ECO:0000259" key="15">
    <source>
        <dbReference type="PROSITE" id="PS51473"/>
    </source>
</evidence>
<feature type="compositionally biased region" description="Polar residues" evidence="14">
    <location>
        <begin position="13"/>
        <end position="24"/>
    </location>
</feature>
<accession>A0A0D9YXX1</accession>
<dbReference type="Pfam" id="PF01657">
    <property type="entry name" value="Stress-antifung"/>
    <property type="match status" value="1"/>
</dbReference>
<evidence type="ECO:0000256" key="7">
    <source>
        <dbReference type="ARBA" id="ARBA00022737"/>
    </source>
</evidence>
<dbReference type="PROSITE" id="PS51473">
    <property type="entry name" value="GNK2"/>
    <property type="match status" value="1"/>
</dbReference>
<keyword evidence="3" id="KW-1003">Cell membrane</keyword>
<keyword evidence="5" id="KW-0812">Transmembrane</keyword>
<dbReference type="InterPro" id="IPR038408">
    <property type="entry name" value="GNK2_sf"/>
</dbReference>
<dbReference type="EnsemblPlants" id="OGLUM02G32250.1">
    <property type="protein sequence ID" value="OGLUM02G32250.1"/>
    <property type="gene ID" value="OGLUM02G32250"/>
</dbReference>
<evidence type="ECO:0000256" key="5">
    <source>
        <dbReference type="ARBA" id="ARBA00022692"/>
    </source>
</evidence>
<dbReference type="PANTHER" id="PTHR32080:SF3">
    <property type="entry name" value="PLASMODESMATA-LOCATED PROTEIN 7"/>
    <property type="match status" value="1"/>
</dbReference>
<keyword evidence="11" id="KW-1015">Disulfide bond</keyword>
<keyword evidence="8" id="KW-0965">Cell junction</keyword>
<keyword evidence="6" id="KW-0732">Signal</keyword>
<organism evidence="16">
    <name type="scientific">Oryza glumipatula</name>
    <dbReference type="NCBI Taxonomy" id="40148"/>
    <lineage>
        <taxon>Eukaryota</taxon>
        <taxon>Viridiplantae</taxon>
        <taxon>Streptophyta</taxon>
        <taxon>Embryophyta</taxon>
        <taxon>Tracheophyta</taxon>
        <taxon>Spermatophyta</taxon>
        <taxon>Magnoliopsida</taxon>
        <taxon>Liliopsida</taxon>
        <taxon>Poales</taxon>
        <taxon>Poaceae</taxon>
        <taxon>BOP clade</taxon>
        <taxon>Oryzoideae</taxon>
        <taxon>Oryzeae</taxon>
        <taxon>Oryzinae</taxon>
        <taxon>Oryza</taxon>
    </lineage>
</organism>
<feature type="domain" description="Gnk2-homologous" evidence="15">
    <location>
        <begin position="108"/>
        <end position="209"/>
    </location>
</feature>
<evidence type="ECO:0000256" key="9">
    <source>
        <dbReference type="ARBA" id="ARBA00022989"/>
    </source>
</evidence>
<evidence type="ECO:0000256" key="8">
    <source>
        <dbReference type="ARBA" id="ARBA00022949"/>
    </source>
</evidence>
<dbReference type="GO" id="GO:0005886">
    <property type="term" value="C:plasma membrane"/>
    <property type="evidence" value="ECO:0007669"/>
    <property type="project" value="UniProtKB-SubCell"/>
</dbReference>
<evidence type="ECO:0000313" key="16">
    <source>
        <dbReference type="EnsemblPlants" id="OGLUM02G32250.1"/>
    </source>
</evidence>
<keyword evidence="17" id="KW-1185">Reference proteome</keyword>
<keyword evidence="10" id="KW-0472">Membrane</keyword>
<comment type="subcellular location">
    <subcellularLocation>
        <location evidence="12">Cell junction</location>
        <location evidence="12">Plasmodesma</location>
    </subcellularLocation>
    <subcellularLocation>
        <location evidence="1">Cell membrane</location>
        <topology evidence="1">Single-pass type I membrane protein</topology>
    </subcellularLocation>
</comment>
<evidence type="ECO:0000256" key="12">
    <source>
        <dbReference type="ARBA" id="ARBA00024184"/>
    </source>
</evidence>
<dbReference type="InterPro" id="IPR002902">
    <property type="entry name" value="GNK2"/>
</dbReference>
<protein>
    <recommendedName>
        <fullName evidence="15">Gnk2-homologous domain-containing protein</fullName>
    </recommendedName>
</protein>
<keyword evidence="4" id="KW-0945">Host-virus interaction</keyword>
<evidence type="ECO:0000256" key="4">
    <source>
        <dbReference type="ARBA" id="ARBA00022581"/>
    </source>
</evidence>
<reference evidence="16" key="1">
    <citation type="submission" date="2015-04" db="UniProtKB">
        <authorList>
            <consortium name="EnsemblPlants"/>
        </authorList>
    </citation>
    <scope>IDENTIFICATION</scope>
</reference>
<keyword evidence="7" id="KW-0677">Repeat</keyword>
<dbReference type="PANTHER" id="PTHR32080">
    <property type="entry name" value="ANTIFUNGAL PROTEIN GINKBILOBIN-2-LIKE"/>
    <property type="match status" value="1"/>
</dbReference>
<keyword evidence="2" id="KW-0813">Transport</keyword>
<evidence type="ECO:0000256" key="2">
    <source>
        <dbReference type="ARBA" id="ARBA00022448"/>
    </source>
</evidence>
<dbReference type="GO" id="GO:0009506">
    <property type="term" value="C:plasmodesma"/>
    <property type="evidence" value="ECO:0007669"/>
    <property type="project" value="UniProtKB-SubCell"/>
</dbReference>
<proteinExistence type="inferred from homology"/>
<comment type="similarity">
    <text evidence="13">Belongs to the cysteine-rich repeat secretory protein family. Plasmodesmata-located proteins (PDLD) subfamily.</text>
</comment>
<dbReference type="FunFam" id="3.30.430.20:FF:000001">
    <property type="entry name" value="cysteine-rich repeat secretory protein 3"/>
    <property type="match status" value="1"/>
</dbReference>
<evidence type="ECO:0000313" key="17">
    <source>
        <dbReference type="Proteomes" id="UP000026961"/>
    </source>
</evidence>
<feature type="region of interest" description="Disordered" evidence="14">
    <location>
        <begin position="13"/>
        <end position="57"/>
    </location>
</feature>
<reference evidence="16" key="2">
    <citation type="submission" date="2018-05" db="EMBL/GenBank/DDBJ databases">
        <title>OgluRS3 (Oryza glumaepatula Reference Sequence Version 3).</title>
        <authorList>
            <person name="Zhang J."/>
            <person name="Kudrna D."/>
            <person name="Lee S."/>
            <person name="Talag J."/>
            <person name="Welchert J."/>
            <person name="Wing R.A."/>
        </authorList>
    </citation>
    <scope>NUCLEOTIDE SEQUENCE [LARGE SCALE GENOMIC DNA]</scope>
</reference>
<evidence type="ECO:0000256" key="14">
    <source>
        <dbReference type="SAM" id="MobiDB-lite"/>
    </source>
</evidence>
<evidence type="ECO:0000256" key="10">
    <source>
        <dbReference type="ARBA" id="ARBA00023136"/>
    </source>
</evidence>
<dbReference type="CDD" id="cd23509">
    <property type="entry name" value="Gnk2-like"/>
    <property type="match status" value="1"/>
</dbReference>
<evidence type="ECO:0000256" key="13">
    <source>
        <dbReference type="ARBA" id="ARBA00038393"/>
    </source>
</evidence>
<sequence>MDSDNVHMVHETNGISMDSDQSGPQLLRSAQPRHRETQNRRTRGPAHGISPDIRPISRDPAYLARLNRQPSQPSGSSMATATATATSVAAALLLSLLLARARGDDDYSGFVYAGCSQGRYASGTQYASDVDSVLTSVANSAPYSPYANFTSPTSNSVVGVYQCRSDLPASVCTGCVRSAISRLSSLCAWATGGAVQLRACFVRYGNDTFLGKQDTSVLFKKCGGSPGDA</sequence>
<name>A0A0D9YXX1_9ORYZ</name>
<evidence type="ECO:0000256" key="6">
    <source>
        <dbReference type="ARBA" id="ARBA00022729"/>
    </source>
</evidence>
<keyword evidence="9" id="KW-1133">Transmembrane helix</keyword>
<dbReference type="AlphaFoldDB" id="A0A0D9YXX1"/>
<evidence type="ECO:0000256" key="1">
    <source>
        <dbReference type="ARBA" id="ARBA00004251"/>
    </source>
</evidence>
<dbReference type="InterPro" id="IPR051378">
    <property type="entry name" value="Cell2Cell_Antifungal"/>
</dbReference>